<evidence type="ECO:0000313" key="1">
    <source>
        <dbReference type="EMBL" id="QQZ49350.1"/>
    </source>
</evidence>
<protein>
    <recommendedName>
        <fullName evidence="2">Histidine phosphatase family protein</fullName>
    </recommendedName>
</protein>
<dbReference type="EMBL" id="CP068570">
    <property type="protein sequence ID" value="QQZ49350.1"/>
    <property type="molecule type" value="Genomic_DNA"/>
</dbReference>
<gene>
    <name evidence="1" type="ORF">JKL49_20185</name>
</gene>
<organism evidence="1">
    <name type="scientific">Phenylobacterium glaciei</name>
    <dbReference type="NCBI Taxonomy" id="2803784"/>
    <lineage>
        <taxon>Bacteria</taxon>
        <taxon>Pseudomonadati</taxon>
        <taxon>Pseudomonadota</taxon>
        <taxon>Alphaproteobacteria</taxon>
        <taxon>Caulobacterales</taxon>
        <taxon>Caulobacteraceae</taxon>
        <taxon>Phenylobacterium</taxon>
    </lineage>
</organism>
<sequence>MVGTHGTILAAYLGLETGRCDADLWKSLRLPEALVLDADRRLIERISV</sequence>
<name>A0A974P2N1_9CAUL</name>
<proteinExistence type="predicted"/>
<reference evidence="1" key="1">
    <citation type="submission" date="2021-01" db="EMBL/GenBank/DDBJ databases">
        <title>Genome sequence of Phenylobacterium sp. 20VBR1 isolated from a valley glaceir, Ny-Alesund, Svalbard.</title>
        <authorList>
            <person name="Thomas F.A."/>
            <person name="Krishnan K.P."/>
            <person name="Sinha R.K."/>
        </authorList>
    </citation>
    <scope>NUCLEOTIDE SEQUENCE</scope>
    <source>
        <strain evidence="1">20VBR1</strain>
    </source>
</reference>
<evidence type="ECO:0008006" key="2">
    <source>
        <dbReference type="Google" id="ProtNLM"/>
    </source>
</evidence>
<dbReference type="AlphaFoldDB" id="A0A974P2N1"/>
<accession>A0A974P2N1</accession>